<dbReference type="Proteomes" id="UP000294513">
    <property type="component" value="Unassembled WGS sequence"/>
</dbReference>
<dbReference type="AlphaFoldDB" id="A0A4R5C4U3"/>
<reference evidence="1 2" key="1">
    <citation type="submission" date="2019-03" db="EMBL/GenBank/DDBJ databases">
        <title>Draft genome sequences of novel Actinobacteria.</title>
        <authorList>
            <person name="Sahin N."/>
            <person name="Ay H."/>
            <person name="Saygin H."/>
        </authorList>
    </citation>
    <scope>NUCLEOTIDE SEQUENCE [LARGE SCALE GENOMIC DNA]</scope>
    <source>
        <strain evidence="1 2">H3C3</strain>
    </source>
</reference>
<keyword evidence="2" id="KW-1185">Reference proteome</keyword>
<dbReference type="OrthoDB" id="5184982at2"/>
<dbReference type="RefSeq" id="WP_131890002.1">
    <property type="nucleotide sequence ID" value="NZ_SMKU01000018.1"/>
</dbReference>
<evidence type="ECO:0000313" key="2">
    <source>
        <dbReference type="Proteomes" id="UP000294513"/>
    </source>
</evidence>
<comment type="caution">
    <text evidence="1">The sequence shown here is derived from an EMBL/GenBank/DDBJ whole genome shotgun (WGS) entry which is preliminary data.</text>
</comment>
<evidence type="ECO:0000313" key="1">
    <source>
        <dbReference type="EMBL" id="TDD94648.1"/>
    </source>
</evidence>
<protein>
    <submittedName>
        <fullName evidence="1">Uncharacterized protein</fullName>
    </submittedName>
</protein>
<dbReference type="EMBL" id="SMKU01000018">
    <property type="protein sequence ID" value="TDD94648.1"/>
    <property type="molecule type" value="Genomic_DNA"/>
</dbReference>
<name>A0A4R5C4U3_9ACTN</name>
<organism evidence="1 2">
    <name type="scientific">Actinomadura rubrisoli</name>
    <dbReference type="NCBI Taxonomy" id="2530368"/>
    <lineage>
        <taxon>Bacteria</taxon>
        <taxon>Bacillati</taxon>
        <taxon>Actinomycetota</taxon>
        <taxon>Actinomycetes</taxon>
        <taxon>Streptosporangiales</taxon>
        <taxon>Thermomonosporaceae</taxon>
        <taxon>Actinomadura</taxon>
    </lineage>
</organism>
<accession>A0A4R5C4U3</accession>
<proteinExistence type="predicted"/>
<sequence length="263" mass="28281">MRWLLVAGPLAVSLVVGLFAVGHHYTWWGPEPPRDPGALVLRIRFVKGMGSPVDRPVPDISVYGDGRVLSTAIDLDASPARQVVRDQRLTRMAYRRIYRDARLAGLGTARTFRSDEQIPDAGPTVITLLADGGRHVSTVQAGAGGVRVWMVHRLAGHLRSLPRGDLARPPVVYRPARMALVAWRLPASASGSEDPVTPWTLRPLAAGQQATCTLLAGRDVEAAARLAGSAPSNTSWRSGVNLYAVVFRPLLPDEKDCAAVPPG</sequence>
<gene>
    <name evidence="1" type="ORF">E1298_06605</name>
</gene>